<protein>
    <submittedName>
        <fullName evidence="1">Uncharacterized protein</fullName>
    </submittedName>
</protein>
<keyword evidence="2" id="KW-1185">Reference proteome</keyword>
<dbReference type="Proteomes" id="UP000250043">
    <property type="component" value="Unassembled WGS sequence"/>
</dbReference>
<gene>
    <name evidence="1" type="ORF">OBBRIDRAFT_271986</name>
</gene>
<reference evidence="1 2" key="1">
    <citation type="submission" date="2016-07" db="EMBL/GenBank/DDBJ databases">
        <title>Draft genome of the white-rot fungus Obba rivulosa 3A-2.</title>
        <authorList>
            <consortium name="DOE Joint Genome Institute"/>
            <person name="Miettinen O."/>
            <person name="Riley R."/>
            <person name="Acob R."/>
            <person name="Barry K."/>
            <person name="Cullen D."/>
            <person name="De Vries R."/>
            <person name="Hainaut M."/>
            <person name="Hatakka A."/>
            <person name="Henrissat B."/>
            <person name="Hilden K."/>
            <person name="Kuo R."/>
            <person name="Labutti K."/>
            <person name="Lipzen A."/>
            <person name="Makela M.R."/>
            <person name="Sandor L."/>
            <person name="Spatafora J.W."/>
            <person name="Grigoriev I.V."/>
            <person name="Hibbett D.S."/>
        </authorList>
    </citation>
    <scope>NUCLEOTIDE SEQUENCE [LARGE SCALE GENOMIC DNA]</scope>
    <source>
        <strain evidence="1 2">3A-2</strain>
    </source>
</reference>
<accession>A0A8E2APW5</accession>
<evidence type="ECO:0000313" key="1">
    <source>
        <dbReference type="EMBL" id="OCH85937.1"/>
    </source>
</evidence>
<dbReference type="OrthoDB" id="2745898at2759"/>
<name>A0A8E2APW5_9APHY</name>
<sequence>MSDASSKEHSDEELGLAVNLWTSDRSGPFAQEIYDIIIDFVEQLEYGHPQLRRETLWACTLTCKRFVERSRKHLFHFLRLSPTTNVRRYEAVYCPSRLGLYVRSIRLEDAMAWAGNTDDGSPEESIDSIRNWLTPFIPLLSRLRNVDLSLSAIRWAQLGPDSRTFILNTFGPTAKSLTMISSHLFTTNQTLKVLRSFPRLSKLFLWGPLWEYPNHTSGQLSAQGPLDLDSLTLFDDLDGRGKYISWLSPIFQWLLADRPLFRVREAAIHTASTAAPLLLALLQRMLPSLEKLQLVLDICGQRRCNWVEEPTYYELDDDELSNGEEIVEAGGDFQYREQRRHQLEYECDHWISDEEAWLHYARTFKPTGDLQAPKLKFADISVTQHQTWNSSSKSILITGETT</sequence>
<dbReference type="AlphaFoldDB" id="A0A8E2APW5"/>
<evidence type="ECO:0000313" key="2">
    <source>
        <dbReference type="Proteomes" id="UP000250043"/>
    </source>
</evidence>
<dbReference type="EMBL" id="KV722554">
    <property type="protein sequence ID" value="OCH85937.1"/>
    <property type="molecule type" value="Genomic_DNA"/>
</dbReference>
<organism evidence="1 2">
    <name type="scientific">Obba rivulosa</name>
    <dbReference type="NCBI Taxonomy" id="1052685"/>
    <lineage>
        <taxon>Eukaryota</taxon>
        <taxon>Fungi</taxon>
        <taxon>Dikarya</taxon>
        <taxon>Basidiomycota</taxon>
        <taxon>Agaricomycotina</taxon>
        <taxon>Agaricomycetes</taxon>
        <taxon>Polyporales</taxon>
        <taxon>Gelatoporiaceae</taxon>
        <taxon>Obba</taxon>
    </lineage>
</organism>
<proteinExistence type="predicted"/>